<organism evidence="2 3">
    <name type="scientific">Burkholderia singularis</name>
    <dbReference type="NCBI Taxonomy" id="1503053"/>
    <lineage>
        <taxon>Bacteria</taxon>
        <taxon>Pseudomonadati</taxon>
        <taxon>Pseudomonadota</taxon>
        <taxon>Betaproteobacteria</taxon>
        <taxon>Burkholderiales</taxon>
        <taxon>Burkholderiaceae</taxon>
        <taxon>Burkholderia</taxon>
        <taxon>pseudomallei group</taxon>
    </lineage>
</organism>
<dbReference type="Proteomes" id="UP000198460">
    <property type="component" value="Unassembled WGS sequence"/>
</dbReference>
<evidence type="ECO:0000313" key="2">
    <source>
        <dbReference type="EMBL" id="SMG01901.1"/>
    </source>
</evidence>
<reference evidence="2 3" key="1">
    <citation type="submission" date="2017-04" db="EMBL/GenBank/DDBJ databases">
        <authorList>
            <person name="Afonso C.L."/>
            <person name="Miller P.J."/>
            <person name="Scott M.A."/>
            <person name="Spackman E."/>
            <person name="Goraichik I."/>
            <person name="Dimitrov K.M."/>
            <person name="Suarez D.L."/>
            <person name="Swayne D.E."/>
        </authorList>
    </citation>
    <scope>NUCLEOTIDE SEQUENCE [LARGE SCALE GENOMIC DNA]</scope>
    <source>
        <strain evidence="2">LMG 28154</strain>
    </source>
</reference>
<dbReference type="AlphaFoldDB" id="A0A238H8V4"/>
<dbReference type="EMBL" id="FXAN01000083">
    <property type="protein sequence ID" value="SMG01901.1"/>
    <property type="molecule type" value="Genomic_DNA"/>
</dbReference>
<protein>
    <submittedName>
        <fullName evidence="2">Uncharacterized protein</fullName>
    </submittedName>
</protein>
<accession>A0A238H8V4</accession>
<evidence type="ECO:0000256" key="1">
    <source>
        <dbReference type="SAM" id="MobiDB-lite"/>
    </source>
</evidence>
<name>A0A238H8V4_9BURK</name>
<evidence type="ECO:0000313" key="3">
    <source>
        <dbReference type="Proteomes" id="UP000198460"/>
    </source>
</evidence>
<gene>
    <name evidence="2" type="ORF">BSIN_0801</name>
</gene>
<feature type="compositionally biased region" description="Basic and acidic residues" evidence="1">
    <location>
        <begin position="49"/>
        <end position="84"/>
    </location>
</feature>
<feature type="region of interest" description="Disordered" evidence="1">
    <location>
        <begin position="23"/>
        <end position="84"/>
    </location>
</feature>
<sequence length="84" mass="9128">MTCGQGASANGAGHKECECARRLPRAGMRSGRPSARNGDCRAPKNQTISRDRPIIRIDGFRFSGKSERGWGKGPENPDKSTGRR</sequence>
<proteinExistence type="predicted"/>